<protein>
    <submittedName>
        <fullName evidence="2">Uncharacterized protein</fullName>
    </submittedName>
</protein>
<evidence type="ECO:0000256" key="1">
    <source>
        <dbReference type="SAM" id="MobiDB-lite"/>
    </source>
</evidence>
<feature type="compositionally biased region" description="Pro residues" evidence="1">
    <location>
        <begin position="180"/>
        <end position="193"/>
    </location>
</feature>
<feature type="region of interest" description="Disordered" evidence="1">
    <location>
        <begin position="248"/>
        <end position="278"/>
    </location>
</feature>
<accession>A0A409Y4H3</accession>
<feature type="region of interest" description="Disordered" evidence="1">
    <location>
        <begin position="40"/>
        <end position="75"/>
    </location>
</feature>
<dbReference type="InParanoid" id="A0A409Y4H3"/>
<feature type="region of interest" description="Disordered" evidence="1">
    <location>
        <begin position="158"/>
        <end position="193"/>
    </location>
</feature>
<dbReference type="AlphaFoldDB" id="A0A409Y4H3"/>
<organism evidence="2 3">
    <name type="scientific">Gymnopilus dilepis</name>
    <dbReference type="NCBI Taxonomy" id="231916"/>
    <lineage>
        <taxon>Eukaryota</taxon>
        <taxon>Fungi</taxon>
        <taxon>Dikarya</taxon>
        <taxon>Basidiomycota</taxon>
        <taxon>Agaricomycotina</taxon>
        <taxon>Agaricomycetes</taxon>
        <taxon>Agaricomycetidae</taxon>
        <taxon>Agaricales</taxon>
        <taxon>Agaricineae</taxon>
        <taxon>Hymenogastraceae</taxon>
        <taxon>Gymnopilus</taxon>
    </lineage>
</organism>
<comment type="caution">
    <text evidence="2">The sequence shown here is derived from an EMBL/GenBank/DDBJ whole genome shotgun (WGS) entry which is preliminary data.</text>
</comment>
<sequence length="278" mass="29971">KIEKGGEKARTYASGVGQNGVGRCHVTPCVSRSQALPTSWRPRVNVNTRGGGERSRRGGRGGETGTGRGAGSRKTTELCVIDSALSLLPSTTDPHPPSLSFMPLAPPSNEDVGFLQDEEGRRHIGEPMVFDYTLLWRRLHPPRRAIARRGWILSLSFQQPHPPSPSHRRASPRWVISPSQPGPRSSPSPYPLPCPLIAREDEQDVWWSPRAPPTHALSLVPGSTSLSSTSESEPNAATLVIASFPTHFHSGRRTGGVVGTRTPPTNALSQALSPPPSH</sequence>
<evidence type="ECO:0000313" key="3">
    <source>
        <dbReference type="Proteomes" id="UP000284706"/>
    </source>
</evidence>
<feature type="non-terminal residue" evidence="2">
    <location>
        <position position="1"/>
    </location>
</feature>
<evidence type="ECO:0000313" key="2">
    <source>
        <dbReference type="EMBL" id="PPQ97905.1"/>
    </source>
</evidence>
<keyword evidence="3" id="KW-1185">Reference proteome</keyword>
<gene>
    <name evidence="2" type="ORF">CVT26_003000</name>
</gene>
<reference evidence="2 3" key="1">
    <citation type="journal article" date="2018" name="Evol. Lett.">
        <title>Horizontal gene cluster transfer increased hallucinogenic mushroom diversity.</title>
        <authorList>
            <person name="Reynolds H.T."/>
            <person name="Vijayakumar V."/>
            <person name="Gluck-Thaler E."/>
            <person name="Korotkin H.B."/>
            <person name="Matheny P.B."/>
            <person name="Slot J.C."/>
        </authorList>
    </citation>
    <scope>NUCLEOTIDE SEQUENCE [LARGE SCALE GENOMIC DNA]</scope>
    <source>
        <strain evidence="2 3">SRW20</strain>
    </source>
</reference>
<proteinExistence type="predicted"/>
<name>A0A409Y4H3_9AGAR</name>
<dbReference type="EMBL" id="NHYE01001169">
    <property type="protein sequence ID" value="PPQ97905.1"/>
    <property type="molecule type" value="Genomic_DNA"/>
</dbReference>
<dbReference type="Proteomes" id="UP000284706">
    <property type="component" value="Unassembled WGS sequence"/>
</dbReference>
<feature type="compositionally biased region" description="Gly residues" evidence="1">
    <location>
        <begin position="61"/>
        <end position="70"/>
    </location>
</feature>